<comment type="caution">
    <text evidence="2">The sequence shown here is derived from an EMBL/GenBank/DDBJ whole genome shotgun (WGS) entry which is preliminary data.</text>
</comment>
<dbReference type="Proteomes" id="UP000238937">
    <property type="component" value="Unassembled WGS sequence"/>
</dbReference>
<organism evidence="2 3">
    <name type="scientific">Chamaesiphon polymorphus CCALA 037</name>
    <dbReference type="NCBI Taxonomy" id="2107692"/>
    <lineage>
        <taxon>Bacteria</taxon>
        <taxon>Bacillati</taxon>
        <taxon>Cyanobacteriota</taxon>
        <taxon>Cyanophyceae</taxon>
        <taxon>Gomontiellales</taxon>
        <taxon>Chamaesiphonaceae</taxon>
        <taxon>Chamaesiphon</taxon>
    </lineage>
</organism>
<reference evidence="2 3" key="1">
    <citation type="submission" date="2018-03" db="EMBL/GenBank/DDBJ databases">
        <title>The ancient ancestry and fast evolution of plastids.</title>
        <authorList>
            <person name="Moore K.R."/>
            <person name="Magnabosco C."/>
            <person name="Momper L."/>
            <person name="Gold D.A."/>
            <person name="Bosak T."/>
            <person name="Fournier G.P."/>
        </authorList>
    </citation>
    <scope>NUCLEOTIDE SEQUENCE [LARGE SCALE GENOMIC DNA]</scope>
    <source>
        <strain evidence="2 3">CCALA 037</strain>
    </source>
</reference>
<keyword evidence="1" id="KW-1133">Transmembrane helix</keyword>
<keyword evidence="1" id="KW-0472">Membrane</keyword>
<dbReference type="AlphaFoldDB" id="A0A2T1FF57"/>
<dbReference type="RefSeq" id="WP_106311874.1">
    <property type="nucleotide sequence ID" value="NZ_PVWO01000546.1"/>
</dbReference>
<keyword evidence="3" id="KW-1185">Reference proteome</keyword>
<protein>
    <submittedName>
        <fullName evidence="2">Prepilin-type cleavage/methylation domain-containing protein</fullName>
    </submittedName>
</protein>
<keyword evidence="1" id="KW-0812">Transmembrane</keyword>
<dbReference type="OrthoDB" id="573435at2"/>
<proteinExistence type="predicted"/>
<feature type="transmembrane region" description="Helical" evidence="1">
    <location>
        <begin position="20"/>
        <end position="43"/>
    </location>
</feature>
<evidence type="ECO:0000256" key="1">
    <source>
        <dbReference type="SAM" id="Phobius"/>
    </source>
</evidence>
<name>A0A2T1FF57_9CYAN</name>
<evidence type="ECO:0000313" key="2">
    <source>
        <dbReference type="EMBL" id="PSB43581.1"/>
    </source>
</evidence>
<gene>
    <name evidence="2" type="ORF">C7B77_26085</name>
</gene>
<dbReference type="EMBL" id="PVWO01000546">
    <property type="protein sequence ID" value="PSB43581.1"/>
    <property type="molecule type" value="Genomic_DNA"/>
</dbReference>
<evidence type="ECO:0000313" key="3">
    <source>
        <dbReference type="Proteomes" id="UP000238937"/>
    </source>
</evidence>
<accession>A0A2T1FF57</accession>
<sequence length="167" mass="18339">MQLCQHKLFQPNDDRGFSMIEAVVAMMLVTTFITISLQLLLAATAVRVIAREKAEATTWIEADLETVKFRASQYSDSSKCNAIDSSSGYAQGFRDAIPASNGLDAPTDMTLNKTINANNFILTRTANPRTIPPYDVLEIRYHVTSASGLKIAKLYTEVIPHAALNCP</sequence>